<name>A0AAW9MSR8_9FIRM</name>
<comment type="caution">
    <text evidence="7">The sequence shown here is derived from an EMBL/GenBank/DDBJ whole genome shotgun (WGS) entry which is preliminary data.</text>
</comment>
<dbReference type="InterPro" id="IPR051460">
    <property type="entry name" value="HdrC_iron-sulfur_subunit"/>
</dbReference>
<evidence type="ECO:0000313" key="7">
    <source>
        <dbReference type="EMBL" id="MEB3429040.1"/>
    </source>
</evidence>
<evidence type="ECO:0000256" key="3">
    <source>
        <dbReference type="ARBA" id="ARBA00023002"/>
    </source>
</evidence>
<reference evidence="7 8" key="1">
    <citation type="submission" date="2024-01" db="EMBL/GenBank/DDBJ databases">
        <title>Complete genome sequence of Citroniella saccharovorans strain M6.X9, isolated from human fecal sample.</title>
        <authorList>
            <person name="Cheng G."/>
            <person name="Westerholm M."/>
            <person name="Schnurer A."/>
        </authorList>
    </citation>
    <scope>NUCLEOTIDE SEQUENCE [LARGE SCALE GENOMIC DNA]</scope>
    <source>
        <strain evidence="7 8">DSM 29873</strain>
    </source>
</reference>
<dbReference type="PANTHER" id="PTHR43255:SF1">
    <property type="entry name" value="IRON-SULFUR-BINDING OXIDOREDUCTASE FADF-RELATED"/>
    <property type="match status" value="1"/>
</dbReference>
<evidence type="ECO:0000259" key="6">
    <source>
        <dbReference type="PROSITE" id="PS51379"/>
    </source>
</evidence>
<dbReference type="Pfam" id="PF13187">
    <property type="entry name" value="Fer4_9"/>
    <property type="match status" value="1"/>
</dbReference>
<dbReference type="PROSITE" id="PS51379">
    <property type="entry name" value="4FE4S_FER_2"/>
    <property type="match status" value="2"/>
</dbReference>
<sequence length="321" mass="37361">MKKLEESTDYLENVRMKCISCNKCKKACPFLNKYDLDLKEYTDRVDLAYNCFMCGKCKSVCPMSLDGKKISIILRAEKGKVGSNLVKDYFPFKNNVKKSSKSMDIYFPGCNFAAFYPETNAKIVKLFLERGGDFSFDCCKLPIKLAGDFKRAERSLSKLEKLLISSKTKRLVTACSNCYYYLKENTDLEIISIYEWLLENNIGNKIREKILIHFPCPDRYEREIFKYIEEFLENSYYEKYQEVNCCGMGGGARAFEKEISDSMIHSIKGEELYTYCSTCSRVFMKNNNTHHILSVILGIDEKVNPNYFVNSLKFKFKNRKI</sequence>
<keyword evidence="1" id="KW-0004">4Fe-4S</keyword>
<dbReference type="InterPro" id="IPR004017">
    <property type="entry name" value="Cys_rich_dom"/>
</dbReference>
<feature type="domain" description="4Fe-4S ferredoxin-type" evidence="6">
    <location>
        <begin position="41"/>
        <end position="70"/>
    </location>
</feature>
<evidence type="ECO:0000256" key="4">
    <source>
        <dbReference type="ARBA" id="ARBA00023004"/>
    </source>
</evidence>
<dbReference type="GO" id="GO:0046872">
    <property type="term" value="F:metal ion binding"/>
    <property type="evidence" value="ECO:0007669"/>
    <property type="project" value="UniProtKB-KW"/>
</dbReference>
<organism evidence="7 8">
    <name type="scientific">Citroniella saccharovorans</name>
    <dbReference type="NCBI Taxonomy" id="2053367"/>
    <lineage>
        <taxon>Bacteria</taxon>
        <taxon>Bacillati</taxon>
        <taxon>Bacillota</taxon>
        <taxon>Tissierellia</taxon>
        <taxon>Tissierellales</taxon>
        <taxon>Peptoniphilaceae</taxon>
        <taxon>Citroniella</taxon>
    </lineage>
</organism>
<evidence type="ECO:0000256" key="1">
    <source>
        <dbReference type="ARBA" id="ARBA00022485"/>
    </source>
</evidence>
<dbReference type="Pfam" id="PF02754">
    <property type="entry name" value="CCG"/>
    <property type="match status" value="2"/>
</dbReference>
<keyword evidence="2" id="KW-0479">Metal-binding</keyword>
<evidence type="ECO:0000313" key="8">
    <source>
        <dbReference type="Proteomes" id="UP001357733"/>
    </source>
</evidence>
<feature type="domain" description="4Fe-4S ferredoxin-type" evidence="6">
    <location>
        <begin position="8"/>
        <end position="39"/>
    </location>
</feature>
<keyword evidence="8" id="KW-1185">Reference proteome</keyword>
<gene>
    <name evidence="7" type="ORF">VLK81_03215</name>
</gene>
<dbReference type="GO" id="GO:0005886">
    <property type="term" value="C:plasma membrane"/>
    <property type="evidence" value="ECO:0007669"/>
    <property type="project" value="TreeGrafter"/>
</dbReference>
<dbReference type="GO" id="GO:0016491">
    <property type="term" value="F:oxidoreductase activity"/>
    <property type="evidence" value="ECO:0007669"/>
    <property type="project" value="UniProtKB-KW"/>
</dbReference>
<dbReference type="Proteomes" id="UP001357733">
    <property type="component" value="Unassembled WGS sequence"/>
</dbReference>
<dbReference type="RefSeq" id="WP_324619162.1">
    <property type="nucleotide sequence ID" value="NZ_JAYKOT010000003.1"/>
</dbReference>
<dbReference type="GO" id="GO:0051539">
    <property type="term" value="F:4 iron, 4 sulfur cluster binding"/>
    <property type="evidence" value="ECO:0007669"/>
    <property type="project" value="UniProtKB-KW"/>
</dbReference>
<dbReference type="PANTHER" id="PTHR43255">
    <property type="entry name" value="IRON-SULFUR-BINDING OXIDOREDUCTASE FADF-RELATED-RELATED"/>
    <property type="match status" value="1"/>
</dbReference>
<evidence type="ECO:0000256" key="2">
    <source>
        <dbReference type="ARBA" id="ARBA00022723"/>
    </source>
</evidence>
<keyword evidence="4" id="KW-0408">Iron</keyword>
<dbReference type="SUPFAM" id="SSF54862">
    <property type="entry name" value="4Fe-4S ferredoxins"/>
    <property type="match status" value="1"/>
</dbReference>
<accession>A0AAW9MSR8</accession>
<proteinExistence type="predicted"/>
<dbReference type="InterPro" id="IPR017896">
    <property type="entry name" value="4Fe4S_Fe-S-bd"/>
</dbReference>
<dbReference type="InterPro" id="IPR017900">
    <property type="entry name" value="4Fe4S_Fe_S_CS"/>
</dbReference>
<dbReference type="EMBL" id="JAYKOT010000003">
    <property type="protein sequence ID" value="MEB3429040.1"/>
    <property type="molecule type" value="Genomic_DNA"/>
</dbReference>
<dbReference type="AlphaFoldDB" id="A0AAW9MSR8"/>
<protein>
    <submittedName>
        <fullName evidence="7">Heterodisulfide reductase-related iron-sulfur binding cluster</fullName>
    </submittedName>
</protein>
<dbReference type="Gene3D" id="3.30.70.20">
    <property type="match status" value="1"/>
</dbReference>
<keyword evidence="5" id="KW-0411">Iron-sulfur</keyword>
<keyword evidence="3" id="KW-0560">Oxidoreductase</keyword>
<dbReference type="PROSITE" id="PS00198">
    <property type="entry name" value="4FE4S_FER_1"/>
    <property type="match status" value="2"/>
</dbReference>
<evidence type="ECO:0000256" key="5">
    <source>
        <dbReference type="ARBA" id="ARBA00023014"/>
    </source>
</evidence>